<proteinExistence type="predicted"/>
<feature type="transmembrane region" description="Helical" evidence="1">
    <location>
        <begin position="90"/>
        <end position="109"/>
    </location>
</feature>
<accession>A0A0R1Y0E9</accession>
<organism evidence="2 3">
    <name type="scientific">Lentilactobacillus parafarraginis DSM 18390 = JCM 14109</name>
    <dbReference type="NCBI Taxonomy" id="1423786"/>
    <lineage>
        <taxon>Bacteria</taxon>
        <taxon>Bacillati</taxon>
        <taxon>Bacillota</taxon>
        <taxon>Bacilli</taxon>
        <taxon>Lactobacillales</taxon>
        <taxon>Lactobacillaceae</taxon>
        <taxon>Lentilactobacillus</taxon>
    </lineage>
</organism>
<feature type="transmembrane region" description="Helical" evidence="1">
    <location>
        <begin position="20"/>
        <end position="48"/>
    </location>
</feature>
<gene>
    <name evidence="2" type="ORF">FD47_GL000753</name>
</gene>
<feature type="transmembrane region" description="Helical" evidence="1">
    <location>
        <begin position="143"/>
        <end position="162"/>
    </location>
</feature>
<name>A0A0R1Y0E9_9LACO</name>
<protein>
    <submittedName>
        <fullName evidence="2">Uncharacterized protein</fullName>
    </submittedName>
</protein>
<keyword evidence="1" id="KW-0812">Transmembrane</keyword>
<evidence type="ECO:0000256" key="1">
    <source>
        <dbReference type="SAM" id="Phobius"/>
    </source>
</evidence>
<dbReference type="AlphaFoldDB" id="A0A0R1Y0E9"/>
<dbReference type="EMBL" id="AZFZ01000179">
    <property type="protein sequence ID" value="KRM35746.1"/>
    <property type="molecule type" value="Genomic_DNA"/>
</dbReference>
<reference evidence="2 3" key="1">
    <citation type="journal article" date="2015" name="Genome Announc.">
        <title>Expanding the biotechnology potential of lactobacilli through comparative genomics of 213 strains and associated genera.</title>
        <authorList>
            <person name="Sun Z."/>
            <person name="Harris H.M."/>
            <person name="McCann A."/>
            <person name="Guo C."/>
            <person name="Argimon S."/>
            <person name="Zhang W."/>
            <person name="Yang X."/>
            <person name="Jeffery I.B."/>
            <person name="Cooney J.C."/>
            <person name="Kagawa T.F."/>
            <person name="Liu W."/>
            <person name="Song Y."/>
            <person name="Salvetti E."/>
            <person name="Wrobel A."/>
            <person name="Rasinkangas P."/>
            <person name="Parkhill J."/>
            <person name="Rea M.C."/>
            <person name="O'Sullivan O."/>
            <person name="Ritari J."/>
            <person name="Douillard F.P."/>
            <person name="Paul Ross R."/>
            <person name="Yang R."/>
            <person name="Briner A.E."/>
            <person name="Felis G.E."/>
            <person name="de Vos W.M."/>
            <person name="Barrangou R."/>
            <person name="Klaenhammer T.R."/>
            <person name="Caufield P.W."/>
            <person name="Cui Y."/>
            <person name="Zhang H."/>
            <person name="O'Toole P.W."/>
        </authorList>
    </citation>
    <scope>NUCLEOTIDE SEQUENCE [LARGE SCALE GENOMIC DNA]</scope>
    <source>
        <strain evidence="2 3">DSM 18390</strain>
    </source>
</reference>
<comment type="caution">
    <text evidence="2">The sequence shown here is derived from an EMBL/GenBank/DDBJ whole genome shotgun (WGS) entry which is preliminary data.</text>
</comment>
<dbReference type="Proteomes" id="UP000051010">
    <property type="component" value="Unassembled WGS sequence"/>
</dbReference>
<keyword evidence="1" id="KW-0472">Membrane</keyword>
<evidence type="ECO:0000313" key="2">
    <source>
        <dbReference type="EMBL" id="KRM35746.1"/>
    </source>
</evidence>
<feature type="transmembrane region" description="Helical" evidence="1">
    <location>
        <begin position="54"/>
        <end position="78"/>
    </location>
</feature>
<sequence>MLREQGYLKQYSSLLSNNSVFIISKMIINLFIIFITLLCTSIFCAVLFRMNPFGLIFKLLEVLVLTYIPLVGICLPLICIKLKQKSIPVILNLATIALLVISSLIINTFTVKITDVLLNTFDPIYFLNDTFQFLIGNVPALDFFFTFAIVYIMSMLIGFVSYKKMLILPVEG</sequence>
<evidence type="ECO:0000313" key="3">
    <source>
        <dbReference type="Proteomes" id="UP000051010"/>
    </source>
</evidence>
<dbReference type="PATRIC" id="fig|1423786.4.peg.796"/>
<keyword evidence="1" id="KW-1133">Transmembrane helix</keyword>